<name>A0A9X2MFP3_9FIRM</name>
<organism evidence="2 3">
    <name type="scientific">Anaerosalibacter massiliensis</name>
    <dbReference type="NCBI Taxonomy" id="1347392"/>
    <lineage>
        <taxon>Bacteria</taxon>
        <taxon>Bacillati</taxon>
        <taxon>Bacillota</taxon>
        <taxon>Tissierellia</taxon>
        <taxon>Tissierellales</taxon>
        <taxon>Sporanaerobacteraceae</taxon>
        <taxon>Anaerosalibacter</taxon>
    </lineage>
</organism>
<gene>
    <name evidence="2" type="primary">spoIIIAG</name>
    <name evidence="2" type="ORF">NSA23_01585</name>
</gene>
<keyword evidence="1" id="KW-1133">Transmembrane helix</keyword>
<dbReference type="RefSeq" id="WP_042681661.1">
    <property type="nucleotide sequence ID" value="NZ_CABKTM010000043.1"/>
</dbReference>
<evidence type="ECO:0000256" key="1">
    <source>
        <dbReference type="SAM" id="Phobius"/>
    </source>
</evidence>
<keyword evidence="1" id="KW-0812">Transmembrane</keyword>
<keyword evidence="3" id="KW-1185">Reference proteome</keyword>
<sequence length="193" mass="21856">MEFNFKIKELLQKITNKKYINKLLIILIVGIMLLITSSIFKQDKEKETIKKNNNIKEKKEENYMEDYAYELEKKLEKILGQIKGAGKVNVMVTLDETTEKIPAVNKTENQEKTNEEDSQGGVREIKREDSSVQVVTKGNDGSILVLKEIKPKVKGVIVVAEGAYDIEVKEQLYEAVKTALGISGNKVEVYSSN</sequence>
<evidence type="ECO:0000313" key="2">
    <source>
        <dbReference type="EMBL" id="MCR2042799.1"/>
    </source>
</evidence>
<reference evidence="2" key="1">
    <citation type="submission" date="2022-07" db="EMBL/GenBank/DDBJ databases">
        <title>Enhanced cultured diversity of the mouse gut microbiota enables custom-made synthetic communities.</title>
        <authorList>
            <person name="Afrizal A."/>
        </authorList>
    </citation>
    <scope>NUCLEOTIDE SEQUENCE</scope>
    <source>
        <strain evidence="2">DSM 29482</strain>
    </source>
</reference>
<comment type="caution">
    <text evidence="2">The sequence shown here is derived from an EMBL/GenBank/DDBJ whole genome shotgun (WGS) entry which is preliminary data.</text>
</comment>
<dbReference type="NCBIfam" id="TIGR02830">
    <property type="entry name" value="spore_III_AG"/>
    <property type="match status" value="1"/>
</dbReference>
<dbReference type="InterPro" id="IPR014195">
    <property type="entry name" value="Spore_III_AG"/>
</dbReference>
<protein>
    <submittedName>
        <fullName evidence="2">Stage III sporulation protein AG</fullName>
    </submittedName>
</protein>
<dbReference type="Proteomes" id="UP001142078">
    <property type="component" value="Unassembled WGS sequence"/>
</dbReference>
<accession>A0A9X2MFP3</accession>
<evidence type="ECO:0000313" key="3">
    <source>
        <dbReference type="Proteomes" id="UP001142078"/>
    </source>
</evidence>
<dbReference type="AlphaFoldDB" id="A0A9X2MFP3"/>
<proteinExistence type="predicted"/>
<keyword evidence="1" id="KW-0472">Membrane</keyword>
<feature type="transmembrane region" description="Helical" evidence="1">
    <location>
        <begin position="20"/>
        <end position="40"/>
    </location>
</feature>
<dbReference type="OrthoDB" id="1634070at2"/>
<dbReference type="EMBL" id="JANJZL010000001">
    <property type="protein sequence ID" value="MCR2042799.1"/>
    <property type="molecule type" value="Genomic_DNA"/>
</dbReference>